<dbReference type="EMBL" id="JAHDYR010000025">
    <property type="protein sequence ID" value="KAG9393094.1"/>
    <property type="molecule type" value="Genomic_DNA"/>
</dbReference>
<name>A0A8J6B2V7_9EUKA</name>
<evidence type="ECO:0000313" key="2">
    <source>
        <dbReference type="Proteomes" id="UP000717585"/>
    </source>
</evidence>
<dbReference type="Proteomes" id="UP000717585">
    <property type="component" value="Unassembled WGS sequence"/>
</dbReference>
<sequence length="243" mass="27052">MLLRTRPQSNGGMESDEGVIVNPHPDVVSLLGNIGSCELTPGLSFSEKEDAFRYIELYAEMRGFKVFKRKYNNRSISLRCNCWGPEEDDPPPAPGRRAKQRCGCSWVVNANLQSSTTKKWKISRYLQLEHTGHQPVPPEYITPRLEKLAKAFSNRPQPLQPVLPANLPLITVGGVSDATSMPLHEDTNAEAFMRLWQKAQATIHQVSGDDSLTQALLDQLEQFMKPHTSDDGSYTLGLGEGFG</sequence>
<evidence type="ECO:0000313" key="1">
    <source>
        <dbReference type="EMBL" id="KAG9393094.1"/>
    </source>
</evidence>
<gene>
    <name evidence="1" type="ORF">J8273_3223</name>
</gene>
<organism evidence="1 2">
    <name type="scientific">Carpediemonas membranifera</name>
    <dbReference type="NCBI Taxonomy" id="201153"/>
    <lineage>
        <taxon>Eukaryota</taxon>
        <taxon>Metamonada</taxon>
        <taxon>Carpediemonas-like organisms</taxon>
        <taxon>Carpediemonas</taxon>
    </lineage>
</organism>
<reference evidence="1" key="1">
    <citation type="submission" date="2021-05" db="EMBL/GenBank/DDBJ databases">
        <title>A free-living protist that lacks canonical eukaryotic 1 DNA replication and segregation systems.</title>
        <authorList>
            <person name="Salas-Leiva D.E."/>
            <person name="Tromer E.C."/>
            <person name="Curtis B.A."/>
            <person name="Jerlstrom-Hultqvist J."/>
            <person name="Kolisko M."/>
            <person name="Yi Z."/>
            <person name="Salas-Leiva J.S."/>
            <person name="Gallot-Lavallee L."/>
            <person name="Kops G.J.P.L."/>
            <person name="Archibald J.M."/>
            <person name="Simpson A.G.B."/>
            <person name="Roger A.J."/>
        </authorList>
    </citation>
    <scope>NUCLEOTIDE SEQUENCE</scope>
    <source>
        <strain evidence="1">BICM</strain>
    </source>
</reference>
<keyword evidence="1" id="KW-0238">DNA-binding</keyword>
<proteinExistence type="predicted"/>
<dbReference type="AlphaFoldDB" id="A0A8J6B2V7"/>
<dbReference type="GO" id="GO:0003677">
    <property type="term" value="F:DNA binding"/>
    <property type="evidence" value="ECO:0007669"/>
    <property type="project" value="UniProtKB-KW"/>
</dbReference>
<protein>
    <submittedName>
        <fullName evidence="1">FAR1 DNA-binding domain</fullName>
    </submittedName>
</protein>
<comment type="caution">
    <text evidence="1">The sequence shown here is derived from an EMBL/GenBank/DDBJ whole genome shotgun (WGS) entry which is preliminary data.</text>
</comment>
<keyword evidence="2" id="KW-1185">Reference proteome</keyword>
<accession>A0A8J6B2V7</accession>